<sequence length="109" mass="11790">MGQSEITWEEPASYAYTLTSSEPALHGTFRATVRDGKAAKALGLDDNGRQALQQVPGQVPTIGELLERLEQARRDKADTTEAEYAGDGDENTIDDEALYVISAYEPVGS</sequence>
<protein>
    <submittedName>
        <fullName evidence="1">Uncharacterized protein</fullName>
    </submittedName>
</protein>
<accession>A0ABX0E4H3</accession>
<proteinExistence type="predicted"/>
<reference evidence="1 2" key="1">
    <citation type="submission" date="2020-02" db="EMBL/GenBank/DDBJ databases">
        <title>Whole-genome analyses of novel actinobacteria.</title>
        <authorList>
            <person name="Sahin N."/>
            <person name="Tokatli A."/>
        </authorList>
    </citation>
    <scope>NUCLEOTIDE SEQUENCE [LARGE SCALE GENOMIC DNA]</scope>
    <source>
        <strain evidence="1 2">YC419</strain>
    </source>
</reference>
<keyword evidence="2" id="KW-1185">Reference proteome</keyword>
<name>A0ABX0E4H3_9ACTN</name>
<comment type="caution">
    <text evidence="1">The sequence shown here is derived from an EMBL/GenBank/DDBJ whole genome shotgun (WGS) entry which is preliminary data.</text>
</comment>
<evidence type="ECO:0000313" key="1">
    <source>
        <dbReference type="EMBL" id="NGO48573.1"/>
    </source>
</evidence>
<evidence type="ECO:0000313" key="2">
    <source>
        <dbReference type="Proteomes" id="UP001518140"/>
    </source>
</evidence>
<dbReference type="EMBL" id="JAAKZX010000269">
    <property type="protein sequence ID" value="NGO48573.1"/>
    <property type="molecule type" value="Genomic_DNA"/>
</dbReference>
<organism evidence="1 2">
    <name type="scientific">Streptomyces ureilyticus</name>
    <dbReference type="NCBI Taxonomy" id="1775131"/>
    <lineage>
        <taxon>Bacteria</taxon>
        <taxon>Bacillati</taxon>
        <taxon>Actinomycetota</taxon>
        <taxon>Actinomycetes</taxon>
        <taxon>Kitasatosporales</taxon>
        <taxon>Streptomycetaceae</taxon>
        <taxon>Streptomyces</taxon>
    </lineage>
</organism>
<gene>
    <name evidence="1" type="ORF">G6048_43025</name>
</gene>
<dbReference type="Proteomes" id="UP001518140">
    <property type="component" value="Unassembled WGS sequence"/>
</dbReference>